<dbReference type="Proteomes" id="UP000553059">
    <property type="component" value="Unassembled WGS sequence"/>
</dbReference>
<dbReference type="AlphaFoldDB" id="A0A7C6Z4G8"/>
<gene>
    <name evidence="1" type="ORF">GX523_09730</name>
</gene>
<evidence type="ECO:0000313" key="2">
    <source>
        <dbReference type="Proteomes" id="UP000553059"/>
    </source>
</evidence>
<organism evidence="1 2">
    <name type="scientific">Desulfitobacterium dehalogenans</name>
    <dbReference type="NCBI Taxonomy" id="36854"/>
    <lineage>
        <taxon>Bacteria</taxon>
        <taxon>Bacillati</taxon>
        <taxon>Bacillota</taxon>
        <taxon>Clostridia</taxon>
        <taxon>Eubacteriales</taxon>
        <taxon>Desulfitobacteriaceae</taxon>
        <taxon>Desulfitobacterium</taxon>
    </lineage>
</organism>
<reference evidence="1 2" key="1">
    <citation type="journal article" date="2020" name="Biotechnol. Biofuels">
        <title>New insights from the biogas microbiome by comprehensive genome-resolved metagenomics of nearly 1600 species originating from multiple anaerobic digesters.</title>
        <authorList>
            <person name="Campanaro S."/>
            <person name="Treu L."/>
            <person name="Rodriguez-R L.M."/>
            <person name="Kovalovszki A."/>
            <person name="Ziels R.M."/>
            <person name="Maus I."/>
            <person name="Zhu X."/>
            <person name="Kougias P.G."/>
            <person name="Basile A."/>
            <person name="Luo G."/>
            <person name="Schluter A."/>
            <person name="Konstantinidis K.T."/>
            <person name="Angelidaki I."/>
        </authorList>
    </citation>
    <scope>NUCLEOTIDE SEQUENCE [LARGE SCALE GENOMIC DNA]</scope>
    <source>
        <strain evidence="1">AS05jafATM_4</strain>
    </source>
</reference>
<dbReference type="EMBL" id="DUTF01000222">
    <property type="protein sequence ID" value="HHY27003.1"/>
    <property type="molecule type" value="Genomic_DNA"/>
</dbReference>
<name>A0A7C6Z4G8_9FIRM</name>
<evidence type="ECO:0000313" key="1">
    <source>
        <dbReference type="EMBL" id="HHY27003.1"/>
    </source>
</evidence>
<proteinExistence type="predicted"/>
<comment type="caution">
    <text evidence="1">The sequence shown here is derived from an EMBL/GenBank/DDBJ whole genome shotgun (WGS) entry which is preliminary data.</text>
</comment>
<dbReference type="InterPro" id="IPR007739">
    <property type="entry name" value="RgpF"/>
</dbReference>
<dbReference type="Pfam" id="PF05045">
    <property type="entry name" value="RgpF"/>
    <property type="match status" value="1"/>
</dbReference>
<sequence length="653" mass="75750">MILSGSPKRACIYFIYDKDGIIDDYIVYQLKDLRENIAFMHVIINGILTPEGRKKLEAIADQVYVRENTGMDVGAYKAAIEYIGWDKLYEFDELVLMNNTCFGPVYPFKECFDWAAAQDIDFWGLTMGICEMHNFPKEYAAYPFAREHIQSYFLVIRKSLLSSQDFRGFMESRPEIRSYSDSGLYFENIFTNHFRIRGYSFATYCDCTELLKLHNNPVMIFPLQLIIEHKCPVFKKRLFTESYADLLTQSVGEPAQEVLEFLETSSSYSTDLIWQHLLRTQDLSVMVRNCHLIRILPRDYKLPSPNTDLSVGVVFHAYYSDLFDKTIEYLSYFPKNVDFLITTNSEDKKALFDKKFAKYSYNYEVRVIENRGRDMSALLVGAVDFVSKYDLICFAHDKKTSQQQPGSVGLSWAYELSENMFGKAEYLENIIGLFAREHRLGIAFPPYPVHNDYSGLATGWVSNYEATRKLINEFNINVPTHPQTLCVAPLGTNFWFRTKALKKIFDIGWNYKNFPREPITTDGTILHAIERTFAYFAQDAGYYPAFIMNDIYARIEFTNLEIQKVGSQQMHSWLQVSKMEAIFNKPVEEIAQQEEIAYVPSQQEILAYHASNINYGVKHALKMLAIALRIKYPRMWGVLLPVRRLGKAVLRIK</sequence>
<accession>A0A7C6Z4G8</accession>
<protein>
    <submittedName>
        <fullName evidence="1">Rhamnan synthesis protein F</fullName>
    </submittedName>
</protein>